<evidence type="ECO:0000313" key="1">
    <source>
        <dbReference type="EnsemblPlants" id="AET3Gv20429200.72"/>
    </source>
</evidence>
<dbReference type="Proteomes" id="UP000015105">
    <property type="component" value="Chromosome 3D"/>
</dbReference>
<keyword evidence="2" id="KW-1185">Reference proteome</keyword>
<dbReference type="EnsemblPlants" id="AET3Gv20429200.72">
    <property type="protein sequence ID" value="AET3Gv20429200.72"/>
    <property type="gene ID" value="AET3Gv20429200"/>
</dbReference>
<reference evidence="1" key="3">
    <citation type="journal article" date="2017" name="Nature">
        <title>Genome sequence of the progenitor of the wheat D genome Aegilops tauschii.</title>
        <authorList>
            <person name="Luo M.C."/>
            <person name="Gu Y.Q."/>
            <person name="Puiu D."/>
            <person name="Wang H."/>
            <person name="Twardziok S.O."/>
            <person name="Deal K.R."/>
            <person name="Huo N."/>
            <person name="Zhu T."/>
            <person name="Wang L."/>
            <person name="Wang Y."/>
            <person name="McGuire P.E."/>
            <person name="Liu S."/>
            <person name="Long H."/>
            <person name="Ramasamy R.K."/>
            <person name="Rodriguez J.C."/>
            <person name="Van S.L."/>
            <person name="Yuan L."/>
            <person name="Wang Z."/>
            <person name="Xia Z."/>
            <person name="Xiao L."/>
            <person name="Anderson O.D."/>
            <person name="Ouyang S."/>
            <person name="Liang Y."/>
            <person name="Zimin A.V."/>
            <person name="Pertea G."/>
            <person name="Qi P."/>
            <person name="Bennetzen J.L."/>
            <person name="Dai X."/>
            <person name="Dawson M.W."/>
            <person name="Muller H.G."/>
            <person name="Kugler K."/>
            <person name="Rivarola-Duarte L."/>
            <person name="Spannagl M."/>
            <person name="Mayer K.F.X."/>
            <person name="Lu F.H."/>
            <person name="Bevan M.W."/>
            <person name="Leroy P."/>
            <person name="Li P."/>
            <person name="You F.M."/>
            <person name="Sun Q."/>
            <person name="Liu Z."/>
            <person name="Lyons E."/>
            <person name="Wicker T."/>
            <person name="Salzberg S.L."/>
            <person name="Devos K.M."/>
            <person name="Dvorak J."/>
        </authorList>
    </citation>
    <scope>NUCLEOTIDE SEQUENCE [LARGE SCALE GENOMIC DNA]</scope>
    <source>
        <strain evidence="1">cv. AL8/78</strain>
    </source>
</reference>
<reference evidence="2" key="1">
    <citation type="journal article" date="2014" name="Science">
        <title>Ancient hybridizations among the ancestral genomes of bread wheat.</title>
        <authorList>
            <consortium name="International Wheat Genome Sequencing Consortium,"/>
            <person name="Marcussen T."/>
            <person name="Sandve S.R."/>
            <person name="Heier L."/>
            <person name="Spannagl M."/>
            <person name="Pfeifer M."/>
            <person name="Jakobsen K.S."/>
            <person name="Wulff B.B."/>
            <person name="Steuernagel B."/>
            <person name="Mayer K.F."/>
            <person name="Olsen O.A."/>
        </authorList>
    </citation>
    <scope>NUCLEOTIDE SEQUENCE [LARGE SCALE GENOMIC DNA]</scope>
    <source>
        <strain evidence="2">cv. AL8/78</strain>
    </source>
</reference>
<reference evidence="2" key="2">
    <citation type="journal article" date="2017" name="Nat. Plants">
        <title>The Aegilops tauschii genome reveals multiple impacts of transposons.</title>
        <authorList>
            <person name="Zhao G."/>
            <person name="Zou C."/>
            <person name="Li K."/>
            <person name="Wang K."/>
            <person name="Li T."/>
            <person name="Gao L."/>
            <person name="Zhang X."/>
            <person name="Wang H."/>
            <person name="Yang Z."/>
            <person name="Liu X."/>
            <person name="Jiang W."/>
            <person name="Mao L."/>
            <person name="Kong X."/>
            <person name="Jiao Y."/>
            <person name="Jia J."/>
        </authorList>
    </citation>
    <scope>NUCLEOTIDE SEQUENCE [LARGE SCALE GENOMIC DNA]</scope>
    <source>
        <strain evidence="2">cv. AL8/78</strain>
    </source>
</reference>
<protein>
    <submittedName>
        <fullName evidence="1">Uncharacterized protein</fullName>
    </submittedName>
</protein>
<proteinExistence type="predicted"/>
<dbReference type="Gramene" id="AET3Gv20429200.72">
    <property type="protein sequence ID" value="AET3Gv20429200.72"/>
    <property type="gene ID" value="AET3Gv20429200"/>
</dbReference>
<reference evidence="1" key="4">
    <citation type="submission" date="2019-03" db="UniProtKB">
        <authorList>
            <consortium name="EnsemblPlants"/>
        </authorList>
    </citation>
    <scope>IDENTIFICATION</scope>
</reference>
<organism evidence="1 2">
    <name type="scientific">Aegilops tauschii subsp. strangulata</name>
    <name type="common">Goatgrass</name>
    <dbReference type="NCBI Taxonomy" id="200361"/>
    <lineage>
        <taxon>Eukaryota</taxon>
        <taxon>Viridiplantae</taxon>
        <taxon>Streptophyta</taxon>
        <taxon>Embryophyta</taxon>
        <taxon>Tracheophyta</taxon>
        <taxon>Spermatophyta</taxon>
        <taxon>Magnoliopsida</taxon>
        <taxon>Liliopsida</taxon>
        <taxon>Poales</taxon>
        <taxon>Poaceae</taxon>
        <taxon>BOP clade</taxon>
        <taxon>Pooideae</taxon>
        <taxon>Triticodae</taxon>
        <taxon>Triticeae</taxon>
        <taxon>Triticinae</taxon>
        <taxon>Aegilops</taxon>
    </lineage>
</organism>
<evidence type="ECO:0000313" key="2">
    <source>
        <dbReference type="Proteomes" id="UP000015105"/>
    </source>
</evidence>
<dbReference type="AlphaFoldDB" id="A0A453ERD8"/>
<reference evidence="1" key="5">
    <citation type="journal article" date="2021" name="G3 (Bethesda)">
        <title>Aegilops tauschii genome assembly Aet v5.0 features greater sequence contiguity and improved annotation.</title>
        <authorList>
            <person name="Wang L."/>
            <person name="Zhu T."/>
            <person name="Rodriguez J.C."/>
            <person name="Deal K.R."/>
            <person name="Dubcovsky J."/>
            <person name="McGuire P.E."/>
            <person name="Lux T."/>
            <person name="Spannagl M."/>
            <person name="Mayer K.F.X."/>
            <person name="Baldrich P."/>
            <person name="Meyers B.C."/>
            <person name="Huo N."/>
            <person name="Gu Y.Q."/>
            <person name="Zhou H."/>
            <person name="Devos K.M."/>
            <person name="Bennetzen J.L."/>
            <person name="Unver T."/>
            <person name="Budak H."/>
            <person name="Gulick P.J."/>
            <person name="Galiba G."/>
            <person name="Kalapos B."/>
            <person name="Nelson D.R."/>
            <person name="Li P."/>
            <person name="You F.M."/>
            <person name="Luo M.C."/>
            <person name="Dvorak J."/>
        </authorList>
    </citation>
    <scope>NUCLEOTIDE SEQUENCE [LARGE SCALE GENOMIC DNA]</scope>
    <source>
        <strain evidence="1">cv. AL8/78</strain>
    </source>
</reference>
<sequence>HAPDRRGRDASLPDVYRRVACAAISPRLSAGSSIGPLVVAQAANAVPVPAF</sequence>
<name>A0A453ERD8_AEGTS</name>
<accession>A0A453ERD8</accession>